<gene>
    <name evidence="2" type="ORF">UT64_C0009G0002</name>
</gene>
<dbReference type="InterPro" id="IPR000305">
    <property type="entry name" value="GIY-YIG_endonuc"/>
</dbReference>
<dbReference type="PROSITE" id="PS50164">
    <property type="entry name" value="GIY_YIG"/>
    <property type="match status" value="1"/>
</dbReference>
<accession>A0A0G0SFA8</accession>
<sequence>MLNRENYMQKIIQTESKKLNQSLTERLGYYVYLLKDPSTETIFYVGKGCGKRILAHEKDALCKIIKDNEKSRIIRKIKKTGKKVEEIILRHGMSSREAFEVESAMIDYLGKNNLVNIVSGHHSQGRGIMTLQELNAKYKAVAAEFQEEVLLININNSFKRGMSNDDLYEVTRKHWRVSKKNVDKIKIVCAVYRGLIREVFNVEKWCVSPASRKGRCYFIGKPAGKKIRQKYLNKSVIKYWPKGVATPVRYAS</sequence>
<dbReference type="Proteomes" id="UP000034137">
    <property type="component" value="Unassembled WGS sequence"/>
</dbReference>
<dbReference type="AlphaFoldDB" id="A0A0G0SFA8"/>
<dbReference type="Pfam" id="PF22945">
    <property type="entry name" value="LEM-3_GIY-YIG"/>
    <property type="match status" value="1"/>
</dbReference>
<dbReference type="CDD" id="cd10440">
    <property type="entry name" value="GIY-YIG_COG3680"/>
    <property type="match status" value="1"/>
</dbReference>
<protein>
    <recommendedName>
        <fullName evidence="1">GIY-YIG domain-containing protein</fullName>
    </recommendedName>
</protein>
<feature type="domain" description="GIY-YIG" evidence="1">
    <location>
        <begin position="27"/>
        <end position="117"/>
    </location>
</feature>
<evidence type="ECO:0000259" key="1">
    <source>
        <dbReference type="PROSITE" id="PS50164"/>
    </source>
</evidence>
<reference evidence="2 3" key="1">
    <citation type="journal article" date="2015" name="Nature">
        <title>rRNA introns, odd ribosomes, and small enigmatic genomes across a large radiation of phyla.</title>
        <authorList>
            <person name="Brown C.T."/>
            <person name="Hug L.A."/>
            <person name="Thomas B.C."/>
            <person name="Sharon I."/>
            <person name="Castelle C.J."/>
            <person name="Singh A."/>
            <person name="Wilkins M.J."/>
            <person name="Williams K.H."/>
            <person name="Banfield J.F."/>
        </authorList>
    </citation>
    <scope>NUCLEOTIDE SEQUENCE [LARGE SCALE GENOMIC DNA]</scope>
</reference>
<evidence type="ECO:0000313" key="3">
    <source>
        <dbReference type="Proteomes" id="UP000034137"/>
    </source>
</evidence>
<dbReference type="EMBL" id="LBXO01000009">
    <property type="protein sequence ID" value="KKR33390.1"/>
    <property type="molecule type" value="Genomic_DNA"/>
</dbReference>
<organism evidence="2 3">
    <name type="scientific">Candidatus Falkowbacteria bacterium GW2011_GWF2_39_8</name>
    <dbReference type="NCBI Taxonomy" id="1618642"/>
    <lineage>
        <taxon>Bacteria</taxon>
        <taxon>Candidatus Falkowiibacteriota</taxon>
    </lineage>
</organism>
<evidence type="ECO:0000313" key="2">
    <source>
        <dbReference type="EMBL" id="KKR33390.1"/>
    </source>
</evidence>
<comment type="caution">
    <text evidence="2">The sequence shown here is derived from an EMBL/GenBank/DDBJ whole genome shotgun (WGS) entry which is preliminary data.</text>
</comment>
<name>A0A0G0SFA8_9BACT</name>
<proteinExistence type="predicted"/>